<dbReference type="RefSeq" id="WP_184424651.1">
    <property type="nucleotide sequence ID" value="NZ_AP027362.1"/>
</dbReference>
<reference evidence="2 3" key="1">
    <citation type="submission" date="2020-08" db="EMBL/GenBank/DDBJ databases">
        <title>Genomic Encyclopedia of Type Strains, Phase IV (KMG-IV): sequencing the most valuable type-strain genomes for metagenomic binning, comparative biology and taxonomic classification.</title>
        <authorList>
            <person name="Goeker M."/>
        </authorList>
    </citation>
    <scope>NUCLEOTIDE SEQUENCE [LARGE SCALE GENOMIC DNA]</scope>
    <source>
        <strain evidence="2 3">DSM 26287</strain>
    </source>
</reference>
<keyword evidence="3" id="KW-1185">Reference proteome</keyword>
<dbReference type="SUPFAM" id="SSF158682">
    <property type="entry name" value="TerB-like"/>
    <property type="match status" value="1"/>
</dbReference>
<accession>A0A7X0NIA3</accession>
<sequence length="148" mass="17004">MITKIKQFLTELSEQETVNSDSELSIEMASTVLLCEVMRADGKLDEEELAQLTQLITHRFKLNEEEVSLLIKEAILTSEHAIDFYQFTSKINKNCTIKEKIEMVKHLWLLALADGEVSAIEEHTIRRIADLLHLRQSEYIQAKDVISS</sequence>
<dbReference type="Pfam" id="PF05099">
    <property type="entry name" value="TerB"/>
    <property type="match status" value="1"/>
</dbReference>
<feature type="domain" description="Co-chaperone DjlA N-terminal" evidence="1">
    <location>
        <begin position="28"/>
        <end position="143"/>
    </location>
</feature>
<dbReference type="InterPro" id="IPR007791">
    <property type="entry name" value="DjlA_N"/>
</dbReference>
<dbReference type="EMBL" id="JACHHU010000020">
    <property type="protein sequence ID" value="MBB6543875.1"/>
    <property type="molecule type" value="Genomic_DNA"/>
</dbReference>
<name>A0A7X0NIA3_9GAMM</name>
<dbReference type="CDD" id="cd07313">
    <property type="entry name" value="terB_like_2"/>
    <property type="match status" value="1"/>
</dbReference>
<proteinExistence type="predicted"/>
<evidence type="ECO:0000313" key="2">
    <source>
        <dbReference type="EMBL" id="MBB6543875.1"/>
    </source>
</evidence>
<dbReference type="AlphaFoldDB" id="A0A7X0NIA3"/>
<evidence type="ECO:0000259" key="1">
    <source>
        <dbReference type="Pfam" id="PF05099"/>
    </source>
</evidence>
<evidence type="ECO:0000313" key="3">
    <source>
        <dbReference type="Proteomes" id="UP000537141"/>
    </source>
</evidence>
<organism evidence="2 3">
    <name type="scientific">Thalassotalea piscium</name>
    <dbReference type="NCBI Taxonomy" id="1230533"/>
    <lineage>
        <taxon>Bacteria</taxon>
        <taxon>Pseudomonadati</taxon>
        <taxon>Pseudomonadota</taxon>
        <taxon>Gammaproteobacteria</taxon>
        <taxon>Alteromonadales</taxon>
        <taxon>Colwelliaceae</taxon>
        <taxon>Thalassotalea</taxon>
    </lineage>
</organism>
<protein>
    <submittedName>
        <fullName evidence="2">Putative tellurite resistance protein B-like protein</fullName>
    </submittedName>
</protein>
<comment type="caution">
    <text evidence="2">The sequence shown here is derived from an EMBL/GenBank/DDBJ whole genome shotgun (WGS) entry which is preliminary data.</text>
</comment>
<dbReference type="Proteomes" id="UP000537141">
    <property type="component" value="Unassembled WGS sequence"/>
</dbReference>
<dbReference type="Gene3D" id="1.10.3680.10">
    <property type="entry name" value="TerB-like"/>
    <property type="match status" value="1"/>
</dbReference>
<dbReference type="InterPro" id="IPR029024">
    <property type="entry name" value="TerB-like"/>
</dbReference>
<gene>
    <name evidence="2" type="ORF">HNQ55_002398</name>
</gene>